<evidence type="ECO:0000313" key="19">
    <source>
        <dbReference type="Proteomes" id="UP001231189"/>
    </source>
</evidence>
<keyword evidence="9" id="KW-0479">Metal-binding</keyword>
<reference evidence="18" key="1">
    <citation type="submission" date="2023-07" db="EMBL/GenBank/DDBJ databases">
        <title>A chromosome-level genome assembly of Lolium multiflorum.</title>
        <authorList>
            <person name="Chen Y."/>
            <person name="Copetti D."/>
            <person name="Kolliker R."/>
            <person name="Studer B."/>
        </authorList>
    </citation>
    <scope>NUCLEOTIDE SEQUENCE</scope>
    <source>
        <strain evidence="18">02402/16</strain>
        <tissue evidence="18">Leaf</tissue>
    </source>
</reference>
<dbReference type="Proteomes" id="UP001231189">
    <property type="component" value="Unassembled WGS sequence"/>
</dbReference>
<dbReference type="InterPro" id="IPR011707">
    <property type="entry name" value="Cu-oxidase-like_N"/>
</dbReference>
<feature type="signal peptide" evidence="14">
    <location>
        <begin position="1"/>
        <end position="22"/>
    </location>
</feature>
<evidence type="ECO:0000256" key="12">
    <source>
        <dbReference type="ARBA" id="ARBA00023008"/>
    </source>
</evidence>
<dbReference type="Gene3D" id="2.60.40.420">
    <property type="entry name" value="Cupredoxins - blue copper proteins"/>
    <property type="match status" value="3"/>
</dbReference>
<keyword evidence="11" id="KW-0560">Oxidoreductase</keyword>
<evidence type="ECO:0000256" key="10">
    <source>
        <dbReference type="ARBA" id="ARBA00022737"/>
    </source>
</evidence>
<comment type="function">
    <text evidence="3">Lignin degradation and detoxification of lignin-derived products.</text>
</comment>
<dbReference type="InterPro" id="IPR008972">
    <property type="entry name" value="Cupredoxin"/>
</dbReference>
<evidence type="ECO:0000256" key="11">
    <source>
        <dbReference type="ARBA" id="ARBA00023002"/>
    </source>
</evidence>
<comment type="caution">
    <text evidence="18">The sequence shown here is derived from an EMBL/GenBank/DDBJ whole genome shotgun (WGS) entry which is preliminary data.</text>
</comment>
<dbReference type="InterPro" id="IPR034288">
    <property type="entry name" value="CuRO_1_LCC"/>
</dbReference>
<evidence type="ECO:0000256" key="1">
    <source>
        <dbReference type="ARBA" id="ARBA00000349"/>
    </source>
</evidence>
<evidence type="ECO:0000256" key="7">
    <source>
        <dbReference type="ARBA" id="ARBA00022523"/>
    </source>
</evidence>
<evidence type="ECO:0000256" key="8">
    <source>
        <dbReference type="ARBA" id="ARBA00022525"/>
    </source>
</evidence>
<dbReference type="InterPro" id="IPR002355">
    <property type="entry name" value="Cu_oxidase_Cu_BS"/>
</dbReference>
<dbReference type="SUPFAM" id="SSF49503">
    <property type="entry name" value="Cupredoxins"/>
    <property type="match status" value="3"/>
</dbReference>
<evidence type="ECO:0000259" key="15">
    <source>
        <dbReference type="Pfam" id="PF00394"/>
    </source>
</evidence>
<keyword evidence="13" id="KW-0439">Lignin degradation</keyword>
<feature type="domain" description="Plastocyanin-like" evidence="16">
    <location>
        <begin position="418"/>
        <end position="537"/>
    </location>
</feature>
<proteinExistence type="inferred from homology"/>
<dbReference type="PANTHER" id="PTHR11709:SF356">
    <property type="entry name" value="LACCASE"/>
    <property type="match status" value="1"/>
</dbReference>
<dbReference type="InterPro" id="IPR034285">
    <property type="entry name" value="CuRO_2_LCC"/>
</dbReference>
<keyword evidence="7" id="KW-0052">Apoplast</keyword>
<dbReference type="Pfam" id="PF07731">
    <property type="entry name" value="Cu-oxidase_2"/>
    <property type="match status" value="1"/>
</dbReference>
<dbReference type="GO" id="GO:0048046">
    <property type="term" value="C:apoplast"/>
    <property type="evidence" value="ECO:0007669"/>
    <property type="project" value="UniProtKB-SubCell"/>
</dbReference>
<dbReference type="PANTHER" id="PTHR11709">
    <property type="entry name" value="MULTI-COPPER OXIDASE"/>
    <property type="match status" value="1"/>
</dbReference>
<feature type="domain" description="Plastocyanin-like" evidence="17">
    <location>
        <begin position="34"/>
        <end position="144"/>
    </location>
</feature>
<keyword evidence="8" id="KW-0964">Secreted</keyword>
<comment type="subcellular location">
    <subcellularLocation>
        <location evidence="4">Secreted</location>
        <location evidence="4">Extracellular space</location>
        <location evidence="4">Apoplast</location>
    </subcellularLocation>
</comment>
<evidence type="ECO:0000256" key="4">
    <source>
        <dbReference type="ARBA" id="ARBA00004271"/>
    </source>
</evidence>
<sequence>MSAAYVVFFLAAALAAACGAEAALVEHTFVVSQMKMHHMCNDSLVTLVNGQFPGPTIEVTEGDSVVVHVINKSPRGVTIHWHGVKQHNNCWADGPAMITQCPIPPNKNFTYRFNVIGQEGTLWWHAHIGFLRATIHGALIIRPRLGPNSYPFPKPDQEITIVIGEWFDMDLFELYEKTENRIYGDIPLSPTINGMLGDFNNCSGVTEDSYKLDVEQGKTYLLRIVNAGVDKAYNLKIAGHKFTVVAADANYVKPYTTDIIAIASGETFDALVIADAPPGRYYMVAQAVQTTEPITQKRVLMSRGIVSYNPMKWSGDDTLEIMAPELPDWHDESPSFYFHGNLTSLLPQTVPSNIDEHMFMALRSGYNCLYGGAPHCTVTMINNISFQHPSTMSLLQAHYYHTMRNISSLLEYPIGPPMLDFNQTRTATATLVKKLRYNSTVEIVLQGPPGQMSYTNPMHLHGHDFFILAQGLGYYNPEKDVQKYNLVNPSVKNTAHVPMNGWTVIRFVASNPGVWFFHCHTEHHSSSGMAMAFVVEDGPTVETTLPPPPTYYPSCGGQNSIVEYV</sequence>
<evidence type="ECO:0000256" key="9">
    <source>
        <dbReference type="ARBA" id="ARBA00022723"/>
    </source>
</evidence>
<keyword evidence="19" id="KW-1185">Reference proteome</keyword>
<feature type="chain" id="PRO_5041965735" description="laccase" evidence="14">
    <location>
        <begin position="23"/>
        <end position="565"/>
    </location>
</feature>
<dbReference type="AlphaFoldDB" id="A0AAD8U5T2"/>
<comment type="catalytic activity">
    <reaction evidence="1">
        <text>4 hydroquinone + O2 = 4 benzosemiquinone + 2 H2O</text>
        <dbReference type="Rhea" id="RHEA:11276"/>
        <dbReference type="ChEBI" id="CHEBI:15377"/>
        <dbReference type="ChEBI" id="CHEBI:15379"/>
        <dbReference type="ChEBI" id="CHEBI:17594"/>
        <dbReference type="ChEBI" id="CHEBI:17977"/>
        <dbReference type="EC" id="1.10.3.2"/>
    </reaction>
</comment>
<organism evidence="18 19">
    <name type="scientific">Lolium multiflorum</name>
    <name type="common">Italian ryegrass</name>
    <name type="synonym">Lolium perenne subsp. multiflorum</name>
    <dbReference type="NCBI Taxonomy" id="4521"/>
    <lineage>
        <taxon>Eukaryota</taxon>
        <taxon>Viridiplantae</taxon>
        <taxon>Streptophyta</taxon>
        <taxon>Embryophyta</taxon>
        <taxon>Tracheophyta</taxon>
        <taxon>Spermatophyta</taxon>
        <taxon>Magnoliopsida</taxon>
        <taxon>Liliopsida</taxon>
        <taxon>Poales</taxon>
        <taxon>Poaceae</taxon>
        <taxon>BOP clade</taxon>
        <taxon>Pooideae</taxon>
        <taxon>Poodae</taxon>
        <taxon>Poeae</taxon>
        <taxon>Poeae Chloroplast Group 2 (Poeae type)</taxon>
        <taxon>Loliodinae</taxon>
        <taxon>Loliinae</taxon>
        <taxon>Lolium</taxon>
    </lineage>
</organism>
<evidence type="ECO:0000256" key="13">
    <source>
        <dbReference type="ARBA" id="ARBA00023185"/>
    </source>
</evidence>
<evidence type="ECO:0000313" key="18">
    <source>
        <dbReference type="EMBL" id="KAK1698232.1"/>
    </source>
</evidence>
<dbReference type="CDD" id="cd13849">
    <property type="entry name" value="CuRO_1_LCC_plant"/>
    <property type="match status" value="1"/>
</dbReference>
<evidence type="ECO:0000256" key="3">
    <source>
        <dbReference type="ARBA" id="ARBA00002075"/>
    </source>
</evidence>
<evidence type="ECO:0000256" key="14">
    <source>
        <dbReference type="SAM" id="SignalP"/>
    </source>
</evidence>
<keyword evidence="10" id="KW-0677">Repeat</keyword>
<evidence type="ECO:0000256" key="6">
    <source>
        <dbReference type="ARBA" id="ARBA00012297"/>
    </source>
</evidence>
<evidence type="ECO:0000256" key="2">
    <source>
        <dbReference type="ARBA" id="ARBA00001935"/>
    </source>
</evidence>
<dbReference type="GO" id="GO:0052716">
    <property type="term" value="F:hydroquinone:oxygen oxidoreductase activity"/>
    <property type="evidence" value="ECO:0007669"/>
    <property type="project" value="UniProtKB-EC"/>
</dbReference>
<dbReference type="InterPro" id="IPR001117">
    <property type="entry name" value="Cu-oxidase_2nd"/>
</dbReference>
<dbReference type="EMBL" id="JAUUTY010000001">
    <property type="protein sequence ID" value="KAK1698232.1"/>
    <property type="molecule type" value="Genomic_DNA"/>
</dbReference>
<dbReference type="Pfam" id="PF07732">
    <property type="entry name" value="Cu-oxidase_3"/>
    <property type="match status" value="1"/>
</dbReference>
<evidence type="ECO:0000256" key="5">
    <source>
        <dbReference type="ARBA" id="ARBA00010609"/>
    </source>
</evidence>
<name>A0AAD8U5T2_LOLMU</name>
<dbReference type="InterPro" id="IPR045087">
    <property type="entry name" value="Cu-oxidase_fam"/>
</dbReference>
<protein>
    <recommendedName>
        <fullName evidence="6">laccase</fullName>
        <ecNumber evidence="6">1.10.3.2</ecNumber>
    </recommendedName>
</protein>
<evidence type="ECO:0000259" key="16">
    <source>
        <dbReference type="Pfam" id="PF07731"/>
    </source>
</evidence>
<feature type="domain" description="Plastocyanin-like" evidence="15">
    <location>
        <begin position="158"/>
        <end position="308"/>
    </location>
</feature>
<evidence type="ECO:0000259" key="17">
    <source>
        <dbReference type="Pfam" id="PF07732"/>
    </source>
</evidence>
<dbReference type="InterPro" id="IPR011706">
    <property type="entry name" value="Cu-oxidase_C"/>
</dbReference>
<dbReference type="EC" id="1.10.3.2" evidence="6"/>
<comment type="cofactor">
    <cofactor evidence="2">
        <name>Cu cation</name>
        <dbReference type="ChEBI" id="CHEBI:23378"/>
    </cofactor>
</comment>
<gene>
    <name evidence="18" type="ORF">QYE76_014929</name>
</gene>
<comment type="similarity">
    <text evidence="5">Belongs to the multicopper oxidase family.</text>
</comment>
<dbReference type="Pfam" id="PF00394">
    <property type="entry name" value="Cu-oxidase"/>
    <property type="match status" value="1"/>
</dbReference>
<dbReference type="GO" id="GO:0005507">
    <property type="term" value="F:copper ion binding"/>
    <property type="evidence" value="ECO:0007669"/>
    <property type="project" value="InterPro"/>
</dbReference>
<dbReference type="GO" id="GO:0046274">
    <property type="term" value="P:lignin catabolic process"/>
    <property type="evidence" value="ECO:0007669"/>
    <property type="project" value="UniProtKB-KW"/>
</dbReference>
<accession>A0AAD8U5T2</accession>
<keyword evidence="14" id="KW-0732">Signal</keyword>
<dbReference type="CDD" id="cd13875">
    <property type="entry name" value="CuRO_2_LCC_plant"/>
    <property type="match status" value="1"/>
</dbReference>
<keyword evidence="12" id="KW-0186">Copper</keyword>
<dbReference type="PROSITE" id="PS00080">
    <property type="entry name" value="MULTICOPPER_OXIDASE2"/>
    <property type="match status" value="1"/>
</dbReference>